<accession>A0A7W3TZF5</accession>
<evidence type="ECO:0000313" key="7">
    <source>
        <dbReference type="EMBL" id="MBB1063220.1"/>
    </source>
</evidence>
<gene>
    <name evidence="8" type="ORF">H5R63_04950</name>
    <name evidence="3" type="ORF">H5R64_02435</name>
    <name evidence="4" type="ORF">H5R64_03505</name>
    <name evidence="5" type="ORF">H5R64_03950</name>
    <name evidence="6" type="ORF">H5R64_05480</name>
    <name evidence="7" type="ORF">H5R64_05510</name>
</gene>
<dbReference type="PANTHER" id="PTHR33795:SF1">
    <property type="entry name" value="INSERTION ELEMENT IS150 PROTEIN INSJ"/>
    <property type="match status" value="1"/>
</dbReference>
<evidence type="ECO:0000313" key="8">
    <source>
        <dbReference type="EMBL" id="MBB1086139.1"/>
    </source>
</evidence>
<dbReference type="EMBL" id="JACIUZ010000038">
    <property type="protein sequence ID" value="MBB1063220.1"/>
    <property type="molecule type" value="Genomic_DNA"/>
</dbReference>
<reference evidence="9 10" key="1">
    <citation type="submission" date="2020-07" db="EMBL/GenBank/DDBJ databases">
        <title>Description of Limosilactobacillus balticus sp. nov., Limosilactobacillus agrestis sp. nov., Limosilactobacillus albertensis sp. nov., Limosilactobacillus rudii sp. nov., Limosilactobacillus fastidiosus sp. nov., five novel Limosilactobacillus species isolated from the vertebrate gastrointestinal tract, and proposal of 6 subspecies of Limosilactobacillus reuteri adapted to the gastrointestinal tract of specific vertebrate hosts.</title>
        <authorList>
            <person name="Li F."/>
            <person name="Cheng C."/>
            <person name="Zheng J."/>
            <person name="Quevedo R.M."/>
            <person name="Li J."/>
            <person name="Roos S."/>
            <person name="Gaenzle M.G."/>
            <person name="Walter J."/>
        </authorList>
    </citation>
    <scope>NUCLEOTIDE SEQUENCE [LARGE SCALE GENOMIC DNA]</scope>
    <source>
        <strain evidence="8 9">WF-MA3-C</strain>
        <strain evidence="3 10">WF-MO7-1</strain>
    </source>
</reference>
<dbReference type="Pfam" id="PF13518">
    <property type="entry name" value="HTH_28"/>
    <property type="match status" value="2"/>
</dbReference>
<feature type="domain" description="Insertion element IS150 protein InsJ-like helix-turn-helix" evidence="2">
    <location>
        <begin position="66"/>
        <end position="117"/>
    </location>
</feature>
<organism evidence="8 9">
    <name type="scientific">Limosilactobacillus fastidiosus</name>
    <dbReference type="NCBI Taxonomy" id="2759855"/>
    <lineage>
        <taxon>Bacteria</taxon>
        <taxon>Bacillati</taxon>
        <taxon>Bacillota</taxon>
        <taxon>Bacilli</taxon>
        <taxon>Lactobacillales</taxon>
        <taxon>Lactobacillaceae</taxon>
        <taxon>Limosilactobacillus</taxon>
    </lineage>
</organism>
<comment type="similarity">
    <text evidence="1">Belongs to the IS150/IS1296 orfA family.</text>
</comment>
<evidence type="ECO:0000313" key="9">
    <source>
        <dbReference type="Proteomes" id="UP000518255"/>
    </source>
</evidence>
<dbReference type="GO" id="GO:0043565">
    <property type="term" value="F:sequence-specific DNA binding"/>
    <property type="evidence" value="ECO:0007669"/>
    <property type="project" value="InterPro"/>
</dbReference>
<evidence type="ECO:0000313" key="3">
    <source>
        <dbReference type="EMBL" id="MBB1062661.1"/>
    </source>
</evidence>
<dbReference type="SUPFAM" id="SSF48295">
    <property type="entry name" value="TrpR-like"/>
    <property type="match status" value="1"/>
</dbReference>
<dbReference type="InterPro" id="IPR052057">
    <property type="entry name" value="IS150/IS1296_orfA-like"/>
</dbReference>
<dbReference type="EMBL" id="JACIUZ010000022">
    <property type="protein sequence ID" value="MBB1062661.1"/>
    <property type="molecule type" value="Genomic_DNA"/>
</dbReference>
<evidence type="ECO:0000259" key="2">
    <source>
        <dbReference type="Pfam" id="PF13518"/>
    </source>
</evidence>
<dbReference type="Proteomes" id="UP000518255">
    <property type="component" value="Unassembled WGS sequence"/>
</dbReference>
<dbReference type="InterPro" id="IPR055247">
    <property type="entry name" value="InsJ-like_HTH"/>
</dbReference>
<sequence>MTKYSTQFKIKIVQEYLQGGISQDKLCKKYGMADKTVAQHWINLVREHGFESLVIKHTKKRYSVKFKLQVLNYCQTHDLSVEKVAAHFGLNKSLVSLWYGKYQKEGIAGLQPKVKGRTVKAMKRHTTSNKERVTKDKQYQQEIEKLKAKVAYQKMEIDILKKLHALRQQEEKNKQQ</sequence>
<dbReference type="EMBL" id="JACIUZ010000028">
    <property type="protein sequence ID" value="MBB1062950.1"/>
    <property type="molecule type" value="Genomic_DNA"/>
</dbReference>
<evidence type="ECO:0000313" key="4">
    <source>
        <dbReference type="EMBL" id="MBB1062872.1"/>
    </source>
</evidence>
<dbReference type="SUPFAM" id="SSF46689">
    <property type="entry name" value="Homeodomain-like"/>
    <property type="match status" value="1"/>
</dbReference>
<name>A0A7W3TZF5_9LACO</name>
<dbReference type="Gene3D" id="1.10.10.10">
    <property type="entry name" value="Winged helix-like DNA-binding domain superfamily/Winged helix DNA-binding domain"/>
    <property type="match status" value="2"/>
</dbReference>
<dbReference type="InterPro" id="IPR036388">
    <property type="entry name" value="WH-like_DNA-bd_sf"/>
</dbReference>
<dbReference type="Proteomes" id="UP000544052">
    <property type="component" value="Unassembled WGS sequence"/>
</dbReference>
<protein>
    <submittedName>
        <fullName evidence="8">Transposase</fullName>
    </submittedName>
</protein>
<dbReference type="EMBL" id="JACIUY010000050">
    <property type="protein sequence ID" value="MBB1086139.1"/>
    <property type="molecule type" value="Genomic_DNA"/>
</dbReference>
<dbReference type="PANTHER" id="PTHR33795">
    <property type="entry name" value="INSERTION ELEMENT IS150 PROTEIN INSJ"/>
    <property type="match status" value="1"/>
</dbReference>
<evidence type="ECO:0000313" key="10">
    <source>
        <dbReference type="Proteomes" id="UP000544052"/>
    </source>
</evidence>
<dbReference type="EMBL" id="JACIUZ010000027">
    <property type="protein sequence ID" value="MBB1062872.1"/>
    <property type="molecule type" value="Genomic_DNA"/>
</dbReference>
<dbReference type="InterPro" id="IPR010921">
    <property type="entry name" value="Trp_repressor/repl_initiator"/>
</dbReference>
<comment type="caution">
    <text evidence="8">The sequence shown here is derived from an EMBL/GenBank/DDBJ whole genome shotgun (WGS) entry which is preliminary data.</text>
</comment>
<dbReference type="AlphaFoldDB" id="A0A7W3TZF5"/>
<feature type="domain" description="Insertion element IS150 protein InsJ-like helix-turn-helix" evidence="2">
    <location>
        <begin position="8"/>
        <end position="59"/>
    </location>
</feature>
<evidence type="ECO:0000313" key="5">
    <source>
        <dbReference type="EMBL" id="MBB1062950.1"/>
    </source>
</evidence>
<dbReference type="InterPro" id="IPR009057">
    <property type="entry name" value="Homeodomain-like_sf"/>
</dbReference>
<dbReference type="EMBL" id="JACIUZ010000037">
    <property type="protein sequence ID" value="MBB1063214.1"/>
    <property type="molecule type" value="Genomic_DNA"/>
</dbReference>
<evidence type="ECO:0000313" key="6">
    <source>
        <dbReference type="EMBL" id="MBB1063214.1"/>
    </source>
</evidence>
<keyword evidence="10" id="KW-1185">Reference proteome</keyword>
<evidence type="ECO:0000256" key="1">
    <source>
        <dbReference type="ARBA" id="ARBA00038232"/>
    </source>
</evidence>
<proteinExistence type="inferred from homology"/>
<dbReference type="RefSeq" id="WP_182581023.1">
    <property type="nucleotide sequence ID" value="NZ_JACIUY010000050.1"/>
</dbReference>